<dbReference type="GO" id="GO:0016987">
    <property type="term" value="F:sigma factor activity"/>
    <property type="evidence" value="ECO:0007669"/>
    <property type="project" value="UniProtKB-KW"/>
</dbReference>
<reference evidence="8" key="1">
    <citation type="journal article" date="2021" name="PeerJ">
        <title>Extensive microbial diversity within the chicken gut microbiome revealed by metagenomics and culture.</title>
        <authorList>
            <person name="Gilroy R."/>
            <person name="Ravi A."/>
            <person name="Getino M."/>
            <person name="Pursley I."/>
            <person name="Horton D.L."/>
            <person name="Alikhan N.F."/>
            <person name="Baker D."/>
            <person name="Gharbi K."/>
            <person name="Hall N."/>
            <person name="Watson M."/>
            <person name="Adriaenssens E.M."/>
            <person name="Foster-Nyarko E."/>
            <person name="Jarju S."/>
            <person name="Secka A."/>
            <person name="Antonio M."/>
            <person name="Oren A."/>
            <person name="Chaudhuri R.R."/>
            <person name="La Ragione R."/>
            <person name="Hildebrand F."/>
            <person name="Pallen M.J."/>
        </authorList>
    </citation>
    <scope>NUCLEOTIDE SEQUENCE</scope>
    <source>
        <strain evidence="8">ChiGjej4B4-7305</strain>
    </source>
</reference>
<protein>
    <submittedName>
        <fullName evidence="8">Sigma-70 family RNA polymerase sigma factor</fullName>
    </submittedName>
</protein>
<feature type="domain" description="RNA polymerase sigma-70 region 2" evidence="6">
    <location>
        <begin position="9"/>
        <end position="75"/>
    </location>
</feature>
<dbReference type="EMBL" id="DXBY01000315">
    <property type="protein sequence ID" value="HIZ37747.1"/>
    <property type="molecule type" value="Genomic_DNA"/>
</dbReference>
<keyword evidence="4" id="KW-0238">DNA-binding</keyword>
<dbReference type="PANTHER" id="PTHR43133:SF8">
    <property type="entry name" value="RNA POLYMERASE SIGMA FACTOR HI_1459-RELATED"/>
    <property type="match status" value="1"/>
</dbReference>
<dbReference type="Gene3D" id="1.10.10.10">
    <property type="entry name" value="Winged helix-like DNA-binding domain superfamily/Winged helix DNA-binding domain"/>
    <property type="match status" value="1"/>
</dbReference>
<dbReference type="InterPro" id="IPR007627">
    <property type="entry name" value="RNA_pol_sigma70_r2"/>
</dbReference>
<dbReference type="GO" id="GO:0006352">
    <property type="term" value="P:DNA-templated transcription initiation"/>
    <property type="evidence" value="ECO:0007669"/>
    <property type="project" value="InterPro"/>
</dbReference>
<evidence type="ECO:0000313" key="9">
    <source>
        <dbReference type="Proteomes" id="UP000824037"/>
    </source>
</evidence>
<dbReference type="PANTHER" id="PTHR43133">
    <property type="entry name" value="RNA POLYMERASE ECF-TYPE SIGMA FACTO"/>
    <property type="match status" value="1"/>
</dbReference>
<dbReference type="Gene3D" id="1.10.1740.10">
    <property type="match status" value="1"/>
</dbReference>
<dbReference type="SUPFAM" id="SSF88659">
    <property type="entry name" value="Sigma3 and sigma4 domains of RNA polymerase sigma factors"/>
    <property type="match status" value="1"/>
</dbReference>
<gene>
    <name evidence="8" type="ORF">H9815_18375</name>
</gene>
<dbReference type="InterPro" id="IPR013325">
    <property type="entry name" value="RNA_pol_sigma_r2"/>
</dbReference>
<dbReference type="NCBIfam" id="TIGR02937">
    <property type="entry name" value="sigma70-ECF"/>
    <property type="match status" value="1"/>
</dbReference>
<comment type="similarity">
    <text evidence="1">Belongs to the sigma-70 factor family. ECF subfamily.</text>
</comment>
<dbReference type="InterPro" id="IPR039425">
    <property type="entry name" value="RNA_pol_sigma-70-like"/>
</dbReference>
<proteinExistence type="inferred from homology"/>
<reference evidence="8" key="2">
    <citation type="submission" date="2021-04" db="EMBL/GenBank/DDBJ databases">
        <authorList>
            <person name="Gilroy R."/>
        </authorList>
    </citation>
    <scope>NUCLEOTIDE SEQUENCE</scope>
    <source>
        <strain evidence="8">ChiGjej4B4-7305</strain>
    </source>
</reference>
<evidence type="ECO:0000256" key="5">
    <source>
        <dbReference type="ARBA" id="ARBA00023163"/>
    </source>
</evidence>
<dbReference type="InterPro" id="IPR013324">
    <property type="entry name" value="RNA_pol_sigma_r3/r4-like"/>
</dbReference>
<dbReference type="Pfam" id="PF08281">
    <property type="entry name" value="Sigma70_r4_2"/>
    <property type="match status" value="1"/>
</dbReference>
<comment type="caution">
    <text evidence="8">The sequence shown here is derived from an EMBL/GenBank/DDBJ whole genome shotgun (WGS) entry which is preliminary data.</text>
</comment>
<keyword evidence="3" id="KW-0731">Sigma factor</keyword>
<dbReference type="InterPro" id="IPR014284">
    <property type="entry name" value="RNA_pol_sigma-70_dom"/>
</dbReference>
<evidence type="ECO:0000256" key="2">
    <source>
        <dbReference type="ARBA" id="ARBA00023015"/>
    </source>
</evidence>
<evidence type="ECO:0000259" key="6">
    <source>
        <dbReference type="Pfam" id="PF04542"/>
    </source>
</evidence>
<dbReference type="InterPro" id="IPR013249">
    <property type="entry name" value="RNA_pol_sigma70_r4_t2"/>
</dbReference>
<evidence type="ECO:0000256" key="3">
    <source>
        <dbReference type="ARBA" id="ARBA00023082"/>
    </source>
</evidence>
<dbReference type="GO" id="GO:0003677">
    <property type="term" value="F:DNA binding"/>
    <property type="evidence" value="ECO:0007669"/>
    <property type="project" value="UniProtKB-KW"/>
</dbReference>
<feature type="domain" description="RNA polymerase sigma factor 70 region 4 type 2" evidence="7">
    <location>
        <begin position="100"/>
        <end position="150"/>
    </location>
</feature>
<evidence type="ECO:0000256" key="1">
    <source>
        <dbReference type="ARBA" id="ARBA00010641"/>
    </source>
</evidence>
<evidence type="ECO:0000313" key="8">
    <source>
        <dbReference type="EMBL" id="HIZ37747.1"/>
    </source>
</evidence>
<evidence type="ECO:0000259" key="7">
    <source>
        <dbReference type="Pfam" id="PF08281"/>
    </source>
</evidence>
<organism evidence="8 9">
    <name type="scientific">Candidatus Ruania gallistercoris</name>
    <dbReference type="NCBI Taxonomy" id="2838746"/>
    <lineage>
        <taxon>Bacteria</taxon>
        <taxon>Bacillati</taxon>
        <taxon>Actinomycetota</taxon>
        <taxon>Actinomycetes</taxon>
        <taxon>Micrococcales</taxon>
        <taxon>Ruaniaceae</taxon>
        <taxon>Ruania</taxon>
    </lineage>
</organism>
<dbReference type="Proteomes" id="UP000824037">
    <property type="component" value="Unassembled WGS sequence"/>
</dbReference>
<keyword evidence="2" id="KW-0805">Transcription regulation</keyword>
<accession>A0A9D2J6B5</accession>
<dbReference type="AlphaFoldDB" id="A0A9D2J6B5"/>
<dbReference type="SUPFAM" id="SSF88946">
    <property type="entry name" value="Sigma2 domain of RNA polymerase sigma factors"/>
    <property type="match status" value="1"/>
</dbReference>
<feature type="non-terminal residue" evidence="8">
    <location>
        <position position="150"/>
    </location>
</feature>
<name>A0A9D2J6B5_9MICO</name>
<dbReference type="InterPro" id="IPR036388">
    <property type="entry name" value="WH-like_DNA-bd_sf"/>
</dbReference>
<keyword evidence="5" id="KW-0804">Transcription</keyword>
<sequence length="150" mass="16358">MKEPFETAVQAHGATVLRVCRAVLGPGADAEDAWSETFLAALRSWSELDEDTNVEAWLVRVAQRKAVDITRKRARHAIPTEELPEQESRLGVPGTDDTGVWRAVAALPERQRLAVAYHYFGGLPHTETAELMGSSAAAVRRAAADGLKKL</sequence>
<evidence type="ECO:0000256" key="4">
    <source>
        <dbReference type="ARBA" id="ARBA00023125"/>
    </source>
</evidence>
<dbReference type="Pfam" id="PF04542">
    <property type="entry name" value="Sigma70_r2"/>
    <property type="match status" value="1"/>
</dbReference>